<dbReference type="KEGG" id="age:AA314_01320"/>
<sequence length="161" mass="18270">MSPQPVVRVLFLSMGNAARSIMAEYLLRRLGHERFETFSAGVLPRGEVHPLALKVLRERFRLEPTGARSKSWEELQGEHFDLVITLCDKAHEAWAVWPGRPRAAYWDEPDPVAFEGSEAAREQLFLQVGRELSQRLDLLCALPVEKLLHLPHGDERVAAPL</sequence>
<dbReference type="Gene3D" id="3.40.50.2300">
    <property type="match status" value="1"/>
</dbReference>
<protein>
    <submittedName>
        <fullName evidence="3">Arsenate reductase</fullName>
    </submittedName>
</protein>
<evidence type="ECO:0000313" key="5">
    <source>
        <dbReference type="Proteomes" id="UP000035579"/>
    </source>
</evidence>
<dbReference type="GO" id="GO:0046685">
    <property type="term" value="P:response to arsenic-containing substance"/>
    <property type="evidence" value="ECO:0007669"/>
    <property type="project" value="UniProtKB-KW"/>
</dbReference>
<evidence type="ECO:0000259" key="2">
    <source>
        <dbReference type="SMART" id="SM00226"/>
    </source>
</evidence>
<dbReference type="SMART" id="SM00226">
    <property type="entry name" value="LMWPc"/>
    <property type="match status" value="1"/>
</dbReference>
<evidence type="ECO:0000313" key="3">
    <source>
        <dbReference type="EMBL" id="AKI99693.1"/>
    </source>
</evidence>
<dbReference type="InterPro" id="IPR023485">
    <property type="entry name" value="Ptyr_pPase"/>
</dbReference>
<dbReference type="Pfam" id="PF01451">
    <property type="entry name" value="LMWPc"/>
    <property type="match status" value="1"/>
</dbReference>
<dbReference type="CDD" id="cd16345">
    <property type="entry name" value="LMWP_ArsC"/>
    <property type="match status" value="1"/>
</dbReference>
<keyword evidence="6" id="KW-1185">Reference proteome</keyword>
<feature type="domain" description="Phosphotyrosine protein phosphatase I" evidence="2">
    <location>
        <begin position="7"/>
        <end position="142"/>
    </location>
</feature>
<gene>
    <name evidence="3" type="ORF">AA314_01320</name>
    <name evidence="4" type="ORF">ATI61_109114</name>
</gene>
<name>A0AAC8Q3C6_9BACT</name>
<dbReference type="PANTHER" id="PTHR43428:SF1">
    <property type="entry name" value="ARSENATE REDUCTASE"/>
    <property type="match status" value="1"/>
</dbReference>
<dbReference type="Proteomes" id="UP000256345">
    <property type="component" value="Unassembled WGS sequence"/>
</dbReference>
<proteinExistence type="predicted"/>
<dbReference type="PANTHER" id="PTHR43428">
    <property type="entry name" value="ARSENATE REDUCTASE"/>
    <property type="match status" value="1"/>
</dbReference>
<accession>A0AAC8Q3C6</accession>
<evidence type="ECO:0000313" key="4">
    <source>
        <dbReference type="EMBL" id="REG27777.1"/>
    </source>
</evidence>
<reference evidence="3 5" key="1">
    <citation type="submission" date="2015-05" db="EMBL/GenBank/DDBJ databases">
        <title>Genome assembly of Archangium gephyra DSM 2261.</title>
        <authorList>
            <person name="Sharma G."/>
            <person name="Subramanian S."/>
        </authorList>
    </citation>
    <scope>NUCLEOTIDE SEQUENCE [LARGE SCALE GENOMIC DNA]</scope>
    <source>
        <strain evidence="3 5">DSM 2261</strain>
    </source>
</reference>
<dbReference type="EMBL" id="CP011509">
    <property type="protein sequence ID" value="AKI99693.1"/>
    <property type="molecule type" value="Genomic_DNA"/>
</dbReference>
<evidence type="ECO:0000256" key="1">
    <source>
        <dbReference type="ARBA" id="ARBA00022849"/>
    </source>
</evidence>
<keyword evidence="1" id="KW-0059">Arsenical resistance</keyword>
<dbReference type="AlphaFoldDB" id="A0AAC8Q3C6"/>
<reference evidence="4 6" key="2">
    <citation type="submission" date="2018-08" db="EMBL/GenBank/DDBJ databases">
        <title>Genomic Encyclopedia of Archaeal and Bacterial Type Strains, Phase II (KMG-II): from individual species to whole genera.</title>
        <authorList>
            <person name="Goeker M."/>
        </authorList>
    </citation>
    <scope>NUCLEOTIDE SEQUENCE [LARGE SCALE GENOMIC DNA]</scope>
    <source>
        <strain evidence="4 6">DSM 2261</strain>
    </source>
</reference>
<dbReference type="RefSeq" id="WP_047854724.1">
    <property type="nucleotide sequence ID" value="NZ_CP011509.1"/>
</dbReference>
<dbReference type="InterPro" id="IPR036196">
    <property type="entry name" value="Ptyr_pPase_sf"/>
</dbReference>
<evidence type="ECO:0000313" key="6">
    <source>
        <dbReference type="Proteomes" id="UP000256345"/>
    </source>
</evidence>
<dbReference type="Proteomes" id="UP000035579">
    <property type="component" value="Chromosome"/>
</dbReference>
<organism evidence="3 5">
    <name type="scientific">Archangium gephyra</name>
    <dbReference type="NCBI Taxonomy" id="48"/>
    <lineage>
        <taxon>Bacteria</taxon>
        <taxon>Pseudomonadati</taxon>
        <taxon>Myxococcota</taxon>
        <taxon>Myxococcia</taxon>
        <taxon>Myxococcales</taxon>
        <taxon>Cystobacterineae</taxon>
        <taxon>Archangiaceae</taxon>
        <taxon>Archangium</taxon>
    </lineage>
</organism>
<dbReference type="EMBL" id="QUMU01000009">
    <property type="protein sequence ID" value="REG27777.1"/>
    <property type="molecule type" value="Genomic_DNA"/>
</dbReference>
<dbReference type="SUPFAM" id="SSF52788">
    <property type="entry name" value="Phosphotyrosine protein phosphatases I"/>
    <property type="match status" value="1"/>
</dbReference>